<dbReference type="GO" id="GO:0030572">
    <property type="term" value="F:phosphatidyltransferase activity"/>
    <property type="evidence" value="ECO:0007669"/>
    <property type="project" value="UniProtKB-ARBA"/>
</dbReference>
<dbReference type="Gene3D" id="3.30.870.10">
    <property type="entry name" value="Endonuclease Chain A"/>
    <property type="match status" value="2"/>
</dbReference>
<evidence type="ECO:0000313" key="7">
    <source>
        <dbReference type="EMBL" id="CDM59650.1"/>
    </source>
</evidence>
<dbReference type="GO" id="GO:0032049">
    <property type="term" value="P:cardiolipin biosynthetic process"/>
    <property type="evidence" value="ECO:0007669"/>
    <property type="project" value="UniProtKB-ARBA"/>
</dbReference>
<organism evidence="7 8">
    <name type="scientific">Rhizobium favelukesii</name>
    <dbReference type="NCBI Taxonomy" id="348824"/>
    <lineage>
        <taxon>Bacteria</taxon>
        <taxon>Pseudomonadati</taxon>
        <taxon>Pseudomonadota</taxon>
        <taxon>Alphaproteobacteria</taxon>
        <taxon>Hyphomicrobiales</taxon>
        <taxon>Rhizobiaceae</taxon>
        <taxon>Rhizobium/Agrobacterium group</taxon>
        <taxon>Rhizobium</taxon>
    </lineage>
</organism>
<feature type="domain" description="PLD phosphodiesterase" evidence="6">
    <location>
        <begin position="136"/>
        <end position="163"/>
    </location>
</feature>
<dbReference type="HOGENOM" id="CLU_026287_0_0_5"/>
<protein>
    <recommendedName>
        <fullName evidence="3">Phospholipase D</fullName>
    </recommendedName>
    <alternativeName>
        <fullName evidence="5">Choline phosphatase</fullName>
    </alternativeName>
</protein>
<keyword evidence="8" id="KW-1185">Reference proteome</keyword>
<evidence type="ECO:0000256" key="5">
    <source>
        <dbReference type="ARBA" id="ARBA00029594"/>
    </source>
</evidence>
<evidence type="ECO:0000256" key="4">
    <source>
        <dbReference type="ARBA" id="ARBA00022525"/>
    </source>
</evidence>
<accession>W6RH07</accession>
<comment type="subcellular location">
    <subcellularLocation>
        <location evidence="2">Secreted</location>
    </subcellularLocation>
</comment>
<name>W6RH07_9HYPH</name>
<dbReference type="eggNOG" id="COG1502">
    <property type="taxonomic scope" value="Bacteria"/>
</dbReference>
<proteinExistence type="predicted"/>
<keyword evidence="4" id="KW-0964">Secreted</keyword>
<dbReference type="AlphaFoldDB" id="W6RH07"/>
<feature type="domain" description="PLD phosphodiesterase" evidence="6">
    <location>
        <begin position="374"/>
        <end position="401"/>
    </location>
</feature>
<dbReference type="CDD" id="cd09111">
    <property type="entry name" value="PLDc_ymdC_like_1"/>
    <property type="match status" value="1"/>
</dbReference>
<dbReference type="Proteomes" id="UP000019443">
    <property type="component" value="Chromosome"/>
</dbReference>
<evidence type="ECO:0000259" key="6">
    <source>
        <dbReference type="PROSITE" id="PS50035"/>
    </source>
</evidence>
<dbReference type="KEGG" id="rhl:LPU83_4015"/>
<evidence type="ECO:0000256" key="2">
    <source>
        <dbReference type="ARBA" id="ARBA00004613"/>
    </source>
</evidence>
<reference evidence="7" key="1">
    <citation type="submission" date="2013-11" db="EMBL/GenBank/DDBJ databases">
        <title>Draft genome sequence of the broad-host-range Rhizobium sp. LPU83 strain, a member of the low-genetic diversity Oregon-like Rhizobium sp. group.</title>
        <authorList>
            <person name="Wibberg D."/>
            <person name="Puehler A."/>
            <person name="Schlueter A."/>
        </authorList>
    </citation>
    <scope>NUCLEOTIDE SEQUENCE [LARGE SCALE GENOMIC DNA]</scope>
    <source>
        <strain evidence="7">LPU83</strain>
    </source>
</reference>
<evidence type="ECO:0000256" key="3">
    <source>
        <dbReference type="ARBA" id="ARBA00018392"/>
    </source>
</evidence>
<dbReference type="CDD" id="cd09113">
    <property type="entry name" value="PLDc_ymdC_like_2"/>
    <property type="match status" value="1"/>
</dbReference>
<dbReference type="InterPro" id="IPR001736">
    <property type="entry name" value="PLipase_D/transphosphatidylase"/>
</dbReference>
<dbReference type="PROSITE" id="PS50035">
    <property type="entry name" value="PLD"/>
    <property type="match status" value="2"/>
</dbReference>
<sequence>MKGMTGFEHTALTRLGQFFSPAAAAHPGLSGFSLLSQAREAFITRLALADLAERCLDMQYYVWDGDTTGRIIVDRVMRAADRGVRVRLLVDDPYYKASDQVKAALDAHPNVEIRLFNPTRNRRWSRLDFLVDFRRVNRRMHNKLMVADKSAAIVGGRNIGDDYYGVNTVANFRDLDVLAVGPVVGDLSEVFDRYWNSASTVPIATIVERAYGVADLDAILTRLRQEIAAADYPYPIDQDLGELAAQSAELRDGLVWAPGRIIVDNPEAIARGKAADDVVAFIRGRVAELKEELLAEAPYFVLPAGAQATVKALHERKVRVRVLTNSLASNNQLAAHSCYAKTRRRLLENGMELYELRPDTDAFRRDWSLRSGRSRAALHTKAMVFDRKAVFVGSFNLDPRSAVINTEAGLYIESPELAERLTAYMTTGVAPASSYRVFLDPNGGIIWETVRDGEIVSYRDEPETGFRRRFVADLVKLLPIDSQV</sequence>
<evidence type="ECO:0000313" key="8">
    <source>
        <dbReference type="Proteomes" id="UP000019443"/>
    </source>
</evidence>
<dbReference type="GO" id="GO:0005576">
    <property type="term" value="C:extracellular region"/>
    <property type="evidence" value="ECO:0007669"/>
    <property type="project" value="UniProtKB-SubCell"/>
</dbReference>
<dbReference type="Pfam" id="PF13091">
    <property type="entry name" value="PLDc_2"/>
    <property type="match status" value="2"/>
</dbReference>
<dbReference type="SMART" id="SM00155">
    <property type="entry name" value="PLDc"/>
    <property type="match status" value="2"/>
</dbReference>
<dbReference type="EMBL" id="HG916852">
    <property type="protein sequence ID" value="CDM59650.1"/>
    <property type="molecule type" value="Genomic_DNA"/>
</dbReference>
<gene>
    <name evidence="7" type="ORF">LPU83_4015</name>
</gene>
<dbReference type="InterPro" id="IPR025202">
    <property type="entry name" value="PLD-like_dom"/>
</dbReference>
<dbReference type="PANTHER" id="PTHR21248:SF12">
    <property type="entry name" value="CARDIOLIPIN SYNTHASE C"/>
    <property type="match status" value="1"/>
</dbReference>
<dbReference type="PATRIC" id="fig|348824.6.peg.4306"/>
<keyword evidence="7" id="KW-0808">Transferase</keyword>
<evidence type="ECO:0000256" key="1">
    <source>
        <dbReference type="ARBA" id="ARBA00003145"/>
    </source>
</evidence>
<dbReference type="SUPFAM" id="SSF56024">
    <property type="entry name" value="Phospholipase D/nuclease"/>
    <property type="match status" value="2"/>
</dbReference>
<comment type="function">
    <text evidence="1">Could be a virulence factor.</text>
</comment>
<dbReference type="PANTHER" id="PTHR21248">
    <property type="entry name" value="CARDIOLIPIN SYNTHASE"/>
    <property type="match status" value="1"/>
</dbReference>